<organism evidence="1 2">
    <name type="scientific">Ambispora gerdemannii</name>
    <dbReference type="NCBI Taxonomy" id="144530"/>
    <lineage>
        <taxon>Eukaryota</taxon>
        <taxon>Fungi</taxon>
        <taxon>Fungi incertae sedis</taxon>
        <taxon>Mucoromycota</taxon>
        <taxon>Glomeromycotina</taxon>
        <taxon>Glomeromycetes</taxon>
        <taxon>Archaeosporales</taxon>
        <taxon>Ambisporaceae</taxon>
        <taxon>Ambispora</taxon>
    </lineage>
</organism>
<dbReference type="AlphaFoldDB" id="A0A9N9A8Z0"/>
<gene>
    <name evidence="1" type="ORF">AGERDE_LOCUS5271</name>
</gene>
<dbReference type="EMBL" id="CAJVPL010000690">
    <property type="protein sequence ID" value="CAG8521708.1"/>
    <property type="molecule type" value="Genomic_DNA"/>
</dbReference>
<sequence>MTPEPGIFIDQKIILFDSKDFGINKTNAFSLDLSVSWTTSEPAFDKIGGPLNELTFRRTTFSALKKNNRSLIYAFGGLIPSSESNWNRGTYVDDFYQIDVTSYPISISSVISGDIRPSVRC</sequence>
<evidence type="ECO:0000313" key="1">
    <source>
        <dbReference type="EMBL" id="CAG8521708.1"/>
    </source>
</evidence>
<name>A0A9N9A8Z0_9GLOM</name>
<proteinExistence type="predicted"/>
<evidence type="ECO:0000313" key="2">
    <source>
        <dbReference type="Proteomes" id="UP000789831"/>
    </source>
</evidence>
<feature type="non-terminal residue" evidence="1">
    <location>
        <position position="121"/>
    </location>
</feature>
<reference evidence="1" key="1">
    <citation type="submission" date="2021-06" db="EMBL/GenBank/DDBJ databases">
        <authorList>
            <person name="Kallberg Y."/>
            <person name="Tangrot J."/>
            <person name="Rosling A."/>
        </authorList>
    </citation>
    <scope>NUCLEOTIDE SEQUENCE</scope>
    <source>
        <strain evidence="1">MT106</strain>
    </source>
</reference>
<accession>A0A9N9A8Z0</accession>
<protein>
    <submittedName>
        <fullName evidence="1">10889_t:CDS:1</fullName>
    </submittedName>
</protein>
<comment type="caution">
    <text evidence="1">The sequence shown here is derived from an EMBL/GenBank/DDBJ whole genome shotgun (WGS) entry which is preliminary data.</text>
</comment>
<keyword evidence="2" id="KW-1185">Reference proteome</keyword>
<dbReference type="Proteomes" id="UP000789831">
    <property type="component" value="Unassembled WGS sequence"/>
</dbReference>